<gene>
    <name evidence="1" type="ORF">LCL61_34100</name>
</gene>
<evidence type="ECO:0000313" key="2">
    <source>
        <dbReference type="Proteomes" id="UP001456344"/>
    </source>
</evidence>
<dbReference type="Proteomes" id="UP001456344">
    <property type="component" value="Chromosome"/>
</dbReference>
<dbReference type="EMBL" id="CP150484">
    <property type="protein sequence ID" value="WYW20595.1"/>
    <property type="molecule type" value="Genomic_DNA"/>
</dbReference>
<keyword evidence="2" id="KW-1185">Reference proteome</keyword>
<name>A0ACD5BMK9_9PSEU</name>
<protein>
    <submittedName>
        <fullName evidence="1">Uncharacterized protein</fullName>
    </submittedName>
</protein>
<organism evidence="1 2">
    <name type="scientific">Amycolatopsis coloradensis</name>
    <dbReference type="NCBI Taxonomy" id="76021"/>
    <lineage>
        <taxon>Bacteria</taxon>
        <taxon>Bacillati</taxon>
        <taxon>Actinomycetota</taxon>
        <taxon>Actinomycetes</taxon>
        <taxon>Pseudonocardiales</taxon>
        <taxon>Pseudonocardiaceae</taxon>
        <taxon>Amycolatopsis</taxon>
    </lineage>
</organism>
<sequence>MTHVTSRDGTPIACERAGSGPAAILAGDGLDDGSENPPLVPELAGRFTVLNYARRGRGESGDAPPYSAHREIEDLDALITAALPDATRRIVAGQSYVADPKVFAGFFA</sequence>
<reference evidence="1" key="1">
    <citation type="submission" date="2023-10" db="EMBL/GenBank/DDBJ databases">
        <title>Whole genome sequencing of actinobacterial strain Amycolatopsis sp. (BCA-696) identifies the underlying plant growth-promoting genes.</title>
        <authorList>
            <person name="Gandham P."/>
            <person name="Vadla N."/>
            <person name="Saji A."/>
            <person name="Srinivas V."/>
            <person name="Ruperao P."/>
            <person name="Selvanayagam S."/>
            <person name="Saxena R.K."/>
            <person name="Rathore A."/>
            <person name="Gopalakrishnan S."/>
            <person name="Thakur V."/>
        </authorList>
    </citation>
    <scope>NUCLEOTIDE SEQUENCE</scope>
    <source>
        <strain evidence="1">BCA-696</strain>
    </source>
</reference>
<evidence type="ECO:0000313" key="1">
    <source>
        <dbReference type="EMBL" id="WYW20595.1"/>
    </source>
</evidence>
<proteinExistence type="predicted"/>
<accession>A0ACD5BMK9</accession>